<evidence type="ECO:0000313" key="12">
    <source>
        <dbReference type="EMBL" id="CDG66837.1"/>
    </source>
</evidence>
<keyword evidence="6 10" id="KW-0735">Signal-anchor</keyword>
<dbReference type="Gene3D" id="3.90.550.50">
    <property type="match status" value="1"/>
</dbReference>
<dbReference type="EMBL" id="HAAD01000605">
    <property type="protein sequence ID" value="CDG66837.1"/>
    <property type="molecule type" value="mRNA"/>
</dbReference>
<dbReference type="Pfam" id="PF02434">
    <property type="entry name" value="Fringe"/>
    <property type="match status" value="1"/>
</dbReference>
<evidence type="ECO:0000256" key="2">
    <source>
        <dbReference type="ARBA" id="ARBA00009239"/>
    </source>
</evidence>
<evidence type="ECO:0000256" key="6">
    <source>
        <dbReference type="ARBA" id="ARBA00022968"/>
    </source>
</evidence>
<gene>
    <name evidence="12" type="primary">CHPF2</name>
</gene>
<evidence type="ECO:0000256" key="9">
    <source>
        <dbReference type="ARBA" id="ARBA00023136"/>
    </source>
</evidence>
<evidence type="ECO:0000256" key="3">
    <source>
        <dbReference type="ARBA" id="ARBA00022676"/>
    </source>
</evidence>
<dbReference type="InterPro" id="IPR008428">
    <property type="entry name" value="Chond_GalNAc"/>
</dbReference>
<keyword evidence="7 10" id="KW-1133">Transmembrane helix</keyword>
<protein>
    <recommendedName>
        <fullName evidence="10">Hexosyltransferase</fullName>
        <ecNumber evidence="10">2.4.1.-</ecNumber>
    </recommendedName>
</protein>
<proteinExistence type="evidence at transcript level"/>
<evidence type="ECO:0000256" key="8">
    <source>
        <dbReference type="ARBA" id="ARBA00023034"/>
    </source>
</evidence>
<evidence type="ECO:0000256" key="4">
    <source>
        <dbReference type="ARBA" id="ARBA00022679"/>
    </source>
</evidence>
<dbReference type="GO" id="GO:0032580">
    <property type="term" value="C:Golgi cisterna membrane"/>
    <property type="evidence" value="ECO:0007669"/>
    <property type="project" value="UniProtKB-SubCell"/>
</dbReference>
<dbReference type="GO" id="GO:0047238">
    <property type="term" value="F:glucuronosyl-N-acetylgalactosaminyl-proteoglycan 4-beta-N-acetylgalactosaminyltransferase activity"/>
    <property type="evidence" value="ECO:0007669"/>
    <property type="project" value="TreeGrafter"/>
</dbReference>
<evidence type="ECO:0000256" key="1">
    <source>
        <dbReference type="ARBA" id="ARBA00004447"/>
    </source>
</evidence>
<dbReference type="InterPro" id="IPR003378">
    <property type="entry name" value="Fringe-like_glycosylTrfase"/>
</dbReference>
<dbReference type="EC" id="2.4.1.-" evidence="10"/>
<organism evidence="12">
    <name type="scientific">Hydra vulgaris</name>
    <name type="common">Hydra</name>
    <name type="synonym">Hydra attenuata</name>
    <dbReference type="NCBI Taxonomy" id="6087"/>
    <lineage>
        <taxon>Eukaryota</taxon>
        <taxon>Metazoa</taxon>
        <taxon>Cnidaria</taxon>
        <taxon>Hydrozoa</taxon>
        <taxon>Hydroidolina</taxon>
        <taxon>Anthoathecata</taxon>
        <taxon>Aplanulata</taxon>
        <taxon>Hydridae</taxon>
        <taxon>Hydra</taxon>
    </lineage>
</organism>
<evidence type="ECO:0000256" key="7">
    <source>
        <dbReference type="ARBA" id="ARBA00022989"/>
    </source>
</evidence>
<evidence type="ECO:0000256" key="5">
    <source>
        <dbReference type="ARBA" id="ARBA00022692"/>
    </source>
</evidence>
<comment type="similarity">
    <text evidence="2 10">Belongs to the chondroitin N-acetylgalactosaminyltransferase family.</text>
</comment>
<dbReference type="Pfam" id="PF05679">
    <property type="entry name" value="CHGN"/>
    <property type="match status" value="1"/>
</dbReference>
<keyword evidence="9 10" id="KW-0472">Membrane</keyword>
<evidence type="ECO:0000256" key="10">
    <source>
        <dbReference type="RuleBase" id="RU364016"/>
    </source>
</evidence>
<name>T2M4E2_HYDVU</name>
<evidence type="ECO:0000259" key="11">
    <source>
        <dbReference type="Pfam" id="PF02434"/>
    </source>
</evidence>
<sequence>LGKMKSEIITMRRNFRLKQYLPFFIGILIGCIISFFYNPIYKDSCVFSIQVPTTIQKHISKSIEENQLNSVPVYVKPKSTRFNYDFRPYFVYSELGFRFQFIVAVITTEERLMTYGIAINNTWLPYLPRVVFFTVYSKNLNFHNHFNTKLNLNVIQLSDINEESTKIEFSFRVLQYMKDHFVDSYSWFMLVSDEVYIRSNEMLKFLHSLNSSAEYYIGYPMPKSHSILSSGKNEFPAYYCYEQSGFIISRATLLKFETLPMKSNKNIGETIGESFFRTSKVECIHDKEVKDLFLVDKSNPFTIESVSHNEKVNQALLLYPVQSAREMIEIDKHFTLKNLHSTFKDINYLQQKIVSIREKLPEGVPEKLLHWPIGFPHPFKPLSRFEVIEWMYFDLKYLYGQKDAEPVSEYDSANKKDISDIIKIAEQALQFQHNPATNYHYELVNGYRRLDPQRGAEYIIDMFEGRKGFNVKQLKRVSLLKPFTHVEALQMPAATEQKGIHLILPVLKEDVAQHERFLQMYKRVCLQTGENVVLLTVFINIRFGQFEGEDKDDPFVDSKNLIARYKQSYMWAQLPWLQVGVKKPSPTLLMDIVSMKLPSNALIFLVNLTVDFTINFLNRCRVNVVNGMQVFFPIPFAEYNPMLVYKTKHQPAFVDIHRNNGYWDESTDDIACFNNKDYKDIRMLLNDFLDENQPVSSLLEVFKKSRLSVFRAVDSDLRRRYTSVTCNASETTQYSKCISEVGPRTGFRNQLAQIIFQKERSN</sequence>
<keyword evidence="4 10" id="KW-0808">Transferase</keyword>
<accession>T2M4E2</accession>
<dbReference type="PANTHER" id="PTHR12369">
    <property type="entry name" value="CHONDROITIN SYNTHASE"/>
    <property type="match status" value="1"/>
</dbReference>
<feature type="transmembrane region" description="Helical" evidence="10">
    <location>
        <begin position="20"/>
        <end position="37"/>
    </location>
</feature>
<keyword evidence="8 10" id="KW-0333">Golgi apparatus</keyword>
<keyword evidence="5 10" id="KW-0812">Transmembrane</keyword>
<feature type="domain" description="Fringe-like glycosyltransferase" evidence="11">
    <location>
        <begin position="119"/>
        <end position="267"/>
    </location>
</feature>
<dbReference type="PANTHER" id="PTHR12369:SF13">
    <property type="entry name" value="HEXOSYLTRANSFERASE"/>
    <property type="match status" value="1"/>
</dbReference>
<dbReference type="InterPro" id="IPR051227">
    <property type="entry name" value="CS_glycosyltransferase"/>
</dbReference>
<dbReference type="OrthoDB" id="9985088at2759"/>
<keyword evidence="3" id="KW-0328">Glycosyltransferase</keyword>
<comment type="subcellular location">
    <subcellularLocation>
        <location evidence="1 10">Golgi apparatus</location>
        <location evidence="1 10">Golgi stack membrane</location>
        <topology evidence="1 10">Single-pass type II membrane protein</topology>
    </subcellularLocation>
</comment>
<dbReference type="AlphaFoldDB" id="T2M4E2"/>
<feature type="non-terminal residue" evidence="12">
    <location>
        <position position="1"/>
    </location>
</feature>
<reference evidence="12" key="1">
    <citation type="journal article" date="2013" name="Genome Biol. Evol.">
        <title>Punctuated emergences of genetic and phenotypic innovations in eumetazoan, bilaterian, euteleostome, and hominidae ancestors.</title>
        <authorList>
            <person name="Wenger Y."/>
            <person name="Galliot B."/>
        </authorList>
    </citation>
    <scope>NUCLEOTIDE SEQUENCE</scope>
    <source>
        <tissue evidence="12">Whole animals</tissue>
    </source>
</reference>